<dbReference type="RefSeq" id="XP_062759456.1">
    <property type="nucleotide sequence ID" value="XM_062896040.1"/>
</dbReference>
<protein>
    <recommendedName>
        <fullName evidence="1">Ig-like domain-containing protein</fullName>
    </recommendedName>
</protein>
<organism evidence="2 3">
    <name type="scientific">Trichoderma aggressivum f. europaeum</name>
    <dbReference type="NCBI Taxonomy" id="173218"/>
    <lineage>
        <taxon>Eukaryota</taxon>
        <taxon>Fungi</taxon>
        <taxon>Dikarya</taxon>
        <taxon>Ascomycota</taxon>
        <taxon>Pezizomycotina</taxon>
        <taxon>Sordariomycetes</taxon>
        <taxon>Hypocreomycetidae</taxon>
        <taxon>Hypocreales</taxon>
        <taxon>Hypocreaceae</taxon>
        <taxon>Trichoderma</taxon>
    </lineage>
</organism>
<dbReference type="EMBL" id="JAWRVG010000004">
    <property type="protein sequence ID" value="KAK4083027.1"/>
    <property type="molecule type" value="Genomic_DNA"/>
</dbReference>
<dbReference type="PROSITE" id="PS50835">
    <property type="entry name" value="IG_LIKE"/>
    <property type="match status" value="1"/>
</dbReference>
<evidence type="ECO:0000313" key="3">
    <source>
        <dbReference type="Proteomes" id="UP001273209"/>
    </source>
</evidence>
<keyword evidence="3" id="KW-1185">Reference proteome</keyword>
<evidence type="ECO:0000259" key="1">
    <source>
        <dbReference type="PROSITE" id="PS50835"/>
    </source>
</evidence>
<gene>
    <name evidence="2" type="ORF">Triagg1_1917</name>
</gene>
<feature type="domain" description="Ig-like" evidence="1">
    <location>
        <begin position="241"/>
        <end position="315"/>
    </location>
</feature>
<dbReference type="Proteomes" id="UP001273209">
    <property type="component" value="Unassembled WGS sequence"/>
</dbReference>
<comment type="caution">
    <text evidence="2">The sequence shown here is derived from an EMBL/GenBank/DDBJ whole genome shotgun (WGS) entry which is preliminary data.</text>
</comment>
<dbReference type="GeneID" id="87915945"/>
<dbReference type="InterPro" id="IPR007110">
    <property type="entry name" value="Ig-like_dom"/>
</dbReference>
<name>A0AAE1M8U6_9HYPO</name>
<evidence type="ECO:0000313" key="2">
    <source>
        <dbReference type="EMBL" id="KAK4083027.1"/>
    </source>
</evidence>
<proteinExistence type="predicted"/>
<dbReference type="AlphaFoldDB" id="A0AAE1M8U6"/>
<reference evidence="2" key="1">
    <citation type="submission" date="2023-11" db="EMBL/GenBank/DDBJ databases">
        <title>The genome sequences of three competitors of mushroom-forming fungi.</title>
        <authorList>
            <person name="Beijen E."/>
            <person name="Ohm R.A."/>
        </authorList>
    </citation>
    <scope>NUCLEOTIDE SEQUENCE</scope>
    <source>
        <strain evidence="2">CBS 100526</strain>
    </source>
</reference>
<accession>A0AAE1M8U6</accession>
<sequence>MFDFLEEGFYRLDMMPVSLRAEYFYPFALEPGKVPFPKCPILEINGKPLNEYSPDDPYDEFASYIERPYTGVSESATLTFICIHATKEQATDSGLFGMLLDAPVQLVDFDDHERLEQFYSLFQKGCCNDKRPEVSKQFASILSPGFHSHVESWREKVDWLMMANAWRRANKRFWNSIPIEGDPGLIWSPPLLEDQTHVYMNSIHDVQGHTFDNHHPWVKQAKKELPRVTPKIQFLLCTDDCDVNGNVGLVRDIPLPPDRRSDWFDNLVIEYELVDEDGFFDDVSATLGIDKSWIAWEDRGKDYNCAANAEDEPMSPGGSGSAPPCRRIFQRRLNVPVKASDDDMVVANPKEMIENAWTKITTMQESLFATWVTLVESIDSMKEIKDIGERAKEEKKR</sequence>